<feature type="transmembrane region" description="Helical" evidence="6">
    <location>
        <begin position="210"/>
        <end position="229"/>
    </location>
</feature>
<dbReference type="Pfam" id="PF07690">
    <property type="entry name" value="MFS_1"/>
    <property type="match status" value="1"/>
</dbReference>
<evidence type="ECO:0000256" key="4">
    <source>
        <dbReference type="ARBA" id="ARBA00022989"/>
    </source>
</evidence>
<dbReference type="PANTHER" id="PTHR43124:SF10">
    <property type="entry name" value="PURINE EFFLUX PUMP PBUE"/>
    <property type="match status" value="1"/>
</dbReference>
<dbReference type="SUPFAM" id="SSF103473">
    <property type="entry name" value="MFS general substrate transporter"/>
    <property type="match status" value="1"/>
</dbReference>
<evidence type="ECO:0000256" key="6">
    <source>
        <dbReference type="SAM" id="Phobius"/>
    </source>
</evidence>
<proteinExistence type="predicted"/>
<dbReference type="GO" id="GO:0005886">
    <property type="term" value="C:plasma membrane"/>
    <property type="evidence" value="ECO:0007669"/>
    <property type="project" value="UniProtKB-SubCell"/>
</dbReference>
<reference evidence="7" key="1">
    <citation type="submission" date="2021-04" db="EMBL/GenBank/DDBJ databases">
        <title>The complete genome sequence of Caulobacter sp. S6.</title>
        <authorList>
            <person name="Tang Y."/>
            <person name="Ouyang W."/>
            <person name="Liu Q."/>
            <person name="Huang B."/>
            <person name="Guo Z."/>
            <person name="Lei P."/>
        </authorList>
    </citation>
    <scope>NUCLEOTIDE SEQUENCE</scope>
    <source>
        <strain evidence="7">S6</strain>
    </source>
</reference>
<evidence type="ECO:0000256" key="2">
    <source>
        <dbReference type="ARBA" id="ARBA00022475"/>
    </source>
</evidence>
<feature type="transmembrane region" description="Helical" evidence="6">
    <location>
        <begin position="362"/>
        <end position="381"/>
    </location>
</feature>
<feature type="transmembrane region" description="Helical" evidence="6">
    <location>
        <begin position="111"/>
        <end position="132"/>
    </location>
</feature>
<feature type="transmembrane region" description="Helical" evidence="6">
    <location>
        <begin position="20"/>
        <end position="38"/>
    </location>
</feature>
<accession>A0A975G4C6</accession>
<organism evidence="7 8">
    <name type="scientific">Phenylobacterium montanum</name>
    <dbReference type="NCBI Taxonomy" id="2823693"/>
    <lineage>
        <taxon>Bacteria</taxon>
        <taxon>Pseudomonadati</taxon>
        <taxon>Pseudomonadota</taxon>
        <taxon>Alphaproteobacteria</taxon>
        <taxon>Caulobacterales</taxon>
        <taxon>Caulobacteraceae</taxon>
        <taxon>Phenylobacterium</taxon>
    </lineage>
</organism>
<dbReference type="PANTHER" id="PTHR43124">
    <property type="entry name" value="PURINE EFFLUX PUMP PBUE"/>
    <property type="match status" value="1"/>
</dbReference>
<keyword evidence="8" id="KW-1185">Reference proteome</keyword>
<keyword evidence="4 6" id="KW-1133">Transmembrane helix</keyword>
<gene>
    <name evidence="7" type="ORF">KCG34_10735</name>
</gene>
<dbReference type="InterPro" id="IPR011701">
    <property type="entry name" value="MFS"/>
</dbReference>
<feature type="transmembrane region" description="Helical" evidence="6">
    <location>
        <begin position="331"/>
        <end position="350"/>
    </location>
</feature>
<dbReference type="InterPro" id="IPR036259">
    <property type="entry name" value="MFS_trans_sf"/>
</dbReference>
<sequence length="397" mass="41023">MDATLPPRTAQHDQPHKRAALASAMALGVLGALIIWMVPGFMSLLPGLAPLTDQQLGYVSAWDLNVMALAIGASALLLHRVDWRWLVALSLVFIAAGNLATGFAHTYLSIVLARVVAGVGEGLAIGVSFAALGRAANPDRAFSIYLVVGALISSALLWRLPALQSRFGSSALFLGVAAIALLLGVTLRWFPDGRLAGRAGEAGARIDRRLAIAGLAGVFFYFMAQGAMWGYLEQIGQAHHLRADDISRALAIANFAGIGGAASASFLPKRLGRGLPLLVSGAVSIVSFQMLQGGVSGVVLLAASVLLTFAWNLSQPLLSGLCADADPEGRVVAAMGSIQTLGFGFGPAAAAMLLQHGDFGPVIWGSSLVLAFGVAIILGGLRRPVGAIGANQAPVRL</sequence>
<protein>
    <recommendedName>
        <fullName evidence="9">MFS transporter</fullName>
    </recommendedName>
</protein>
<name>A0A975G4C6_9CAUL</name>
<comment type="subcellular location">
    <subcellularLocation>
        <location evidence="1">Cell membrane</location>
        <topology evidence="1">Multi-pass membrane protein</topology>
    </subcellularLocation>
</comment>
<keyword evidence="2" id="KW-1003">Cell membrane</keyword>
<keyword evidence="5 6" id="KW-0472">Membrane</keyword>
<evidence type="ECO:0008006" key="9">
    <source>
        <dbReference type="Google" id="ProtNLM"/>
    </source>
</evidence>
<evidence type="ECO:0000256" key="1">
    <source>
        <dbReference type="ARBA" id="ARBA00004651"/>
    </source>
</evidence>
<feature type="transmembrane region" description="Helical" evidence="6">
    <location>
        <begin position="297"/>
        <end position="319"/>
    </location>
</feature>
<dbReference type="AlphaFoldDB" id="A0A975G4C6"/>
<feature type="transmembrane region" description="Helical" evidence="6">
    <location>
        <begin position="167"/>
        <end position="190"/>
    </location>
</feature>
<feature type="transmembrane region" description="Helical" evidence="6">
    <location>
        <begin position="85"/>
        <end position="105"/>
    </location>
</feature>
<evidence type="ECO:0000256" key="3">
    <source>
        <dbReference type="ARBA" id="ARBA00022692"/>
    </source>
</evidence>
<evidence type="ECO:0000313" key="8">
    <source>
        <dbReference type="Proteomes" id="UP000676409"/>
    </source>
</evidence>
<dbReference type="RefSeq" id="WP_211940348.1">
    <property type="nucleotide sequence ID" value="NZ_CP073078.1"/>
</dbReference>
<feature type="transmembrane region" description="Helical" evidence="6">
    <location>
        <begin position="144"/>
        <end position="161"/>
    </location>
</feature>
<keyword evidence="3 6" id="KW-0812">Transmembrane</keyword>
<dbReference type="Proteomes" id="UP000676409">
    <property type="component" value="Chromosome"/>
</dbReference>
<dbReference type="EMBL" id="CP073078">
    <property type="protein sequence ID" value="QUD90297.1"/>
    <property type="molecule type" value="Genomic_DNA"/>
</dbReference>
<dbReference type="Gene3D" id="1.20.1250.20">
    <property type="entry name" value="MFS general substrate transporter like domains"/>
    <property type="match status" value="1"/>
</dbReference>
<dbReference type="GO" id="GO:0022857">
    <property type="term" value="F:transmembrane transporter activity"/>
    <property type="evidence" value="ECO:0007669"/>
    <property type="project" value="InterPro"/>
</dbReference>
<dbReference type="InterPro" id="IPR050189">
    <property type="entry name" value="MFS_Efflux_Transporters"/>
</dbReference>
<evidence type="ECO:0000313" key="7">
    <source>
        <dbReference type="EMBL" id="QUD90297.1"/>
    </source>
</evidence>
<dbReference type="KEGG" id="caul:KCG34_10735"/>
<feature type="transmembrane region" description="Helical" evidence="6">
    <location>
        <begin position="58"/>
        <end position="78"/>
    </location>
</feature>
<evidence type="ECO:0000256" key="5">
    <source>
        <dbReference type="ARBA" id="ARBA00023136"/>
    </source>
</evidence>